<keyword evidence="4" id="KW-0436">Ligase</keyword>
<proteinExistence type="inferred from homology"/>
<evidence type="ECO:0000256" key="7">
    <source>
        <dbReference type="ARBA" id="ARBA00022840"/>
    </source>
</evidence>
<dbReference type="PROSITE" id="PS01012">
    <property type="entry name" value="FOLYLPOLYGLU_SYNT_2"/>
    <property type="match status" value="1"/>
</dbReference>
<evidence type="ECO:0000256" key="9">
    <source>
        <dbReference type="ARBA" id="ARBA00047493"/>
    </source>
</evidence>
<keyword evidence="6" id="KW-0547">Nucleotide-binding</keyword>
<keyword evidence="8" id="KW-0460">Magnesium</keyword>
<organism evidence="11">
    <name type="scientific">marine metagenome</name>
    <dbReference type="NCBI Taxonomy" id="408172"/>
    <lineage>
        <taxon>unclassified sequences</taxon>
        <taxon>metagenomes</taxon>
        <taxon>ecological metagenomes</taxon>
    </lineage>
</organism>
<comment type="catalytic activity">
    <reaction evidence="9">
        <text>(6S)-5,6,7,8-tetrahydrofolyl-(gamma-L-Glu)(n) + L-glutamate + ATP = (6S)-5,6,7,8-tetrahydrofolyl-(gamma-L-Glu)(n+1) + ADP + phosphate + H(+)</text>
        <dbReference type="Rhea" id="RHEA:10580"/>
        <dbReference type="Rhea" id="RHEA-COMP:14738"/>
        <dbReference type="Rhea" id="RHEA-COMP:14740"/>
        <dbReference type="ChEBI" id="CHEBI:15378"/>
        <dbReference type="ChEBI" id="CHEBI:29985"/>
        <dbReference type="ChEBI" id="CHEBI:30616"/>
        <dbReference type="ChEBI" id="CHEBI:43474"/>
        <dbReference type="ChEBI" id="CHEBI:141005"/>
        <dbReference type="ChEBI" id="CHEBI:456216"/>
        <dbReference type="EC" id="6.3.2.17"/>
    </reaction>
</comment>
<gene>
    <name evidence="11" type="ORF">METZ01_LOCUS214145</name>
</gene>
<dbReference type="InterPro" id="IPR001645">
    <property type="entry name" value="Folylpolyglutamate_synth"/>
</dbReference>
<dbReference type="GO" id="GO:0046872">
    <property type="term" value="F:metal ion binding"/>
    <property type="evidence" value="ECO:0007669"/>
    <property type="project" value="UniProtKB-KW"/>
</dbReference>
<evidence type="ECO:0000313" key="11">
    <source>
        <dbReference type="EMBL" id="SVB61291.1"/>
    </source>
</evidence>
<dbReference type="InterPro" id="IPR036565">
    <property type="entry name" value="Mur-like_cat_sf"/>
</dbReference>
<dbReference type="NCBIfam" id="TIGR01499">
    <property type="entry name" value="folC"/>
    <property type="match status" value="1"/>
</dbReference>
<dbReference type="GO" id="GO:0008841">
    <property type="term" value="F:dihydrofolate synthase activity"/>
    <property type="evidence" value="ECO:0007669"/>
    <property type="project" value="TreeGrafter"/>
</dbReference>
<evidence type="ECO:0000256" key="6">
    <source>
        <dbReference type="ARBA" id="ARBA00022741"/>
    </source>
</evidence>
<dbReference type="EC" id="6.3.2.17" evidence="3"/>
<dbReference type="GO" id="GO:0005737">
    <property type="term" value="C:cytoplasm"/>
    <property type="evidence" value="ECO:0007669"/>
    <property type="project" value="TreeGrafter"/>
</dbReference>
<accession>A0A382FH26</accession>
<feature type="non-terminal residue" evidence="11">
    <location>
        <position position="275"/>
    </location>
</feature>
<protein>
    <recommendedName>
        <fullName evidence="3">tetrahydrofolate synthase</fullName>
        <ecNumber evidence="3">6.3.2.17</ecNumber>
    </recommendedName>
</protein>
<dbReference type="Gene3D" id="3.40.1190.10">
    <property type="entry name" value="Mur-like, catalytic domain"/>
    <property type="match status" value="1"/>
</dbReference>
<evidence type="ECO:0000256" key="8">
    <source>
        <dbReference type="ARBA" id="ARBA00022842"/>
    </source>
</evidence>
<dbReference type="SUPFAM" id="SSF53623">
    <property type="entry name" value="MurD-like peptide ligases, catalytic domain"/>
    <property type="match status" value="1"/>
</dbReference>
<dbReference type="EMBL" id="UINC01049466">
    <property type="protein sequence ID" value="SVB61291.1"/>
    <property type="molecule type" value="Genomic_DNA"/>
</dbReference>
<evidence type="ECO:0000256" key="3">
    <source>
        <dbReference type="ARBA" id="ARBA00013025"/>
    </source>
</evidence>
<dbReference type="PANTHER" id="PTHR11136:SF0">
    <property type="entry name" value="DIHYDROFOLATE SYNTHETASE-RELATED"/>
    <property type="match status" value="1"/>
</dbReference>
<evidence type="ECO:0000256" key="4">
    <source>
        <dbReference type="ARBA" id="ARBA00022598"/>
    </source>
</evidence>
<sequence length="275" mass="30082">MGRIERLLKNLGNPHEHLPPVIHVAGTNGKGSLISFMRAISEAAGLKVHVYTSPHLVQFNERIRIAGDIISNDKLISLLDECELVNEGHPITFFELTTAIAFLAFSRTPADLVLLETGLGGRLDATNVLTRPAVTALTPISVDHVEFLGSHVTNIAAEKAAIMRKGVISVIANQERKVNQVIAAIASNVGALCQFQGQDWDFGIHEDKFNIQTSSRNSYYSLPNLQGTHQLQNAAQAITCLDALKKVTFSHKHVEFGLLNAKWPGRLQQIKFGPL</sequence>
<dbReference type="InterPro" id="IPR013221">
    <property type="entry name" value="Mur_ligase_cen"/>
</dbReference>
<evidence type="ECO:0000256" key="1">
    <source>
        <dbReference type="ARBA" id="ARBA00001946"/>
    </source>
</evidence>
<evidence type="ECO:0000256" key="5">
    <source>
        <dbReference type="ARBA" id="ARBA00022723"/>
    </source>
</evidence>
<dbReference type="AlphaFoldDB" id="A0A382FH26"/>
<comment type="cofactor">
    <cofactor evidence="1">
        <name>Mg(2+)</name>
        <dbReference type="ChEBI" id="CHEBI:18420"/>
    </cofactor>
</comment>
<keyword evidence="7" id="KW-0067">ATP-binding</keyword>
<evidence type="ECO:0000256" key="2">
    <source>
        <dbReference type="ARBA" id="ARBA00008276"/>
    </source>
</evidence>
<keyword evidence="5" id="KW-0479">Metal-binding</keyword>
<dbReference type="GO" id="GO:0005524">
    <property type="term" value="F:ATP binding"/>
    <property type="evidence" value="ECO:0007669"/>
    <property type="project" value="UniProtKB-KW"/>
</dbReference>
<dbReference type="PANTHER" id="PTHR11136">
    <property type="entry name" value="FOLYLPOLYGLUTAMATE SYNTHASE-RELATED"/>
    <property type="match status" value="1"/>
</dbReference>
<dbReference type="GO" id="GO:0004326">
    <property type="term" value="F:tetrahydrofolylpolyglutamate synthase activity"/>
    <property type="evidence" value="ECO:0007669"/>
    <property type="project" value="UniProtKB-EC"/>
</dbReference>
<comment type="similarity">
    <text evidence="2">Belongs to the folylpolyglutamate synthase family.</text>
</comment>
<reference evidence="11" key="1">
    <citation type="submission" date="2018-05" db="EMBL/GenBank/DDBJ databases">
        <authorList>
            <person name="Lanie J.A."/>
            <person name="Ng W.-L."/>
            <person name="Kazmierczak K.M."/>
            <person name="Andrzejewski T.M."/>
            <person name="Davidsen T.M."/>
            <person name="Wayne K.J."/>
            <person name="Tettelin H."/>
            <person name="Glass J.I."/>
            <person name="Rusch D."/>
            <person name="Podicherti R."/>
            <person name="Tsui H.-C.T."/>
            <person name="Winkler M.E."/>
        </authorList>
    </citation>
    <scope>NUCLEOTIDE SEQUENCE</scope>
</reference>
<dbReference type="FunFam" id="3.40.1190.10:FF:000011">
    <property type="entry name" value="Folylpolyglutamate synthase/dihydrofolate synthase"/>
    <property type="match status" value="1"/>
</dbReference>
<feature type="domain" description="Mur ligase central" evidence="10">
    <location>
        <begin position="24"/>
        <end position="240"/>
    </location>
</feature>
<evidence type="ECO:0000259" key="10">
    <source>
        <dbReference type="Pfam" id="PF08245"/>
    </source>
</evidence>
<dbReference type="Pfam" id="PF08245">
    <property type="entry name" value="Mur_ligase_M"/>
    <property type="match status" value="1"/>
</dbReference>
<name>A0A382FH26_9ZZZZ</name>
<dbReference type="InterPro" id="IPR018109">
    <property type="entry name" value="Folylpolyglutamate_synth_CS"/>
</dbReference>